<dbReference type="EMBL" id="CP047363">
    <property type="protein sequence ID" value="QIH78804.1"/>
    <property type="molecule type" value="Genomic_DNA"/>
</dbReference>
<evidence type="ECO:0000313" key="1">
    <source>
        <dbReference type="EMBL" id="ARQ07441.1"/>
    </source>
</evidence>
<dbReference type="RefSeq" id="WP_086042995.1">
    <property type="nucleotide sequence ID" value="NZ_CBCRZA010000004.1"/>
</dbReference>
<proteinExistence type="predicted"/>
<reference evidence="2" key="3">
    <citation type="journal article" date="2020" name="Antimicrob. Agents Chemother.">
        <title>The novel macrolide resistance genes mef(D), msr(F) and msr(H) are present on resistance islands in Macrococcus canis, Macrococcus caseolyticus and Staphylococcus aureus.</title>
        <authorList>
            <person name="Schwendener S."/>
            <person name="Dona V."/>
            <person name="Perreten V."/>
        </authorList>
    </citation>
    <scope>NUCLEOTIDE SEQUENCE</scope>
    <source>
        <strain evidence="2">Epi0076A</strain>
    </source>
</reference>
<reference evidence="1" key="2">
    <citation type="submission" date="2017-04" db="EMBL/GenBank/DDBJ databases">
        <authorList>
            <person name="Afonso C.L."/>
            <person name="Miller P.J."/>
            <person name="Scott M.A."/>
            <person name="Spackman E."/>
            <person name="Goraichik I."/>
            <person name="Dimitrov K.M."/>
            <person name="Suarez D.L."/>
            <person name="Swayne D.E."/>
        </authorList>
    </citation>
    <scope>NUCLEOTIDE SEQUENCE</scope>
    <source>
        <strain evidence="1">KM45013</strain>
    </source>
</reference>
<gene>
    <name evidence="2" type="ORF">GTN30_08960</name>
    <name evidence="1" type="ORF">MCCS_18100</name>
</gene>
<dbReference type="Proteomes" id="UP000501122">
    <property type="component" value="Chromosome"/>
</dbReference>
<sequence>MGVILLKASYPDTSQEHTEYRIIQNEYEKIRYIDRARNEFYKRTHRSNDAQVIKLEFIYPDDIETYYYKA</sequence>
<dbReference type="Proteomes" id="UP000194154">
    <property type="component" value="Chromosome"/>
</dbReference>
<dbReference type="AlphaFoldDB" id="A0A1W7AD06"/>
<accession>A0A1W7AD06</accession>
<dbReference type="KEGG" id="mcak:MCCS_18100"/>
<reference evidence="1 3" key="1">
    <citation type="journal article" date="2017" name="Int. J. Syst. Evol. Microbiol.">
        <title>Macrococcus canis sp. nov., a skin bacterium associated with infections in dogs.</title>
        <authorList>
            <person name="Gobeli Brawand S."/>
            <person name="Cotting K."/>
            <person name="Gomez-Sanz E."/>
            <person name="Collaud A."/>
            <person name="Thomann A."/>
            <person name="Brodard I."/>
            <person name="Rodriguez-Campos S."/>
            <person name="Strauss C."/>
            <person name="Perreten V."/>
        </authorList>
    </citation>
    <scope>NUCLEOTIDE SEQUENCE [LARGE SCALE GENOMIC DNA]</scope>
    <source>
        <strain evidence="1 3">KM45013</strain>
    </source>
</reference>
<keyword evidence="3" id="KW-1185">Reference proteome</keyword>
<protein>
    <submittedName>
        <fullName evidence="1">Uncharacterized protein</fullName>
    </submittedName>
</protein>
<dbReference type="GeneID" id="35295907"/>
<evidence type="ECO:0000313" key="2">
    <source>
        <dbReference type="EMBL" id="QIH78804.1"/>
    </source>
</evidence>
<dbReference type="OrthoDB" id="2418246at2"/>
<dbReference type="EMBL" id="CP021059">
    <property type="protein sequence ID" value="ARQ07441.1"/>
    <property type="molecule type" value="Genomic_DNA"/>
</dbReference>
<name>A0A1W7AD06_9STAP</name>
<evidence type="ECO:0000313" key="3">
    <source>
        <dbReference type="Proteomes" id="UP000194154"/>
    </source>
</evidence>
<organism evidence="1 3">
    <name type="scientific">Macrococcoides canis</name>
    <dbReference type="NCBI Taxonomy" id="1855823"/>
    <lineage>
        <taxon>Bacteria</taxon>
        <taxon>Bacillati</taxon>
        <taxon>Bacillota</taxon>
        <taxon>Bacilli</taxon>
        <taxon>Bacillales</taxon>
        <taxon>Staphylococcaceae</taxon>
        <taxon>Macrococcoides</taxon>
    </lineage>
</organism>